<name>A0A239AY35_9ACTN</name>
<organism evidence="1 2">
    <name type="scientific">Actinoplanes regularis</name>
    <dbReference type="NCBI Taxonomy" id="52697"/>
    <lineage>
        <taxon>Bacteria</taxon>
        <taxon>Bacillati</taxon>
        <taxon>Actinomycetota</taxon>
        <taxon>Actinomycetes</taxon>
        <taxon>Micromonosporales</taxon>
        <taxon>Micromonosporaceae</taxon>
        <taxon>Actinoplanes</taxon>
    </lineage>
</organism>
<dbReference type="RefSeq" id="WP_179277225.1">
    <property type="nucleotide sequence ID" value="NZ_BOMU01000050.1"/>
</dbReference>
<dbReference type="AlphaFoldDB" id="A0A239AY35"/>
<accession>A0A239AY35</accession>
<reference evidence="1 2" key="1">
    <citation type="submission" date="2017-06" db="EMBL/GenBank/DDBJ databases">
        <authorList>
            <person name="Kim H.J."/>
            <person name="Triplett B.A."/>
        </authorList>
    </citation>
    <scope>NUCLEOTIDE SEQUENCE [LARGE SCALE GENOMIC DNA]</scope>
    <source>
        <strain evidence="1 2">DSM 43151</strain>
    </source>
</reference>
<evidence type="ECO:0000313" key="2">
    <source>
        <dbReference type="Proteomes" id="UP000198415"/>
    </source>
</evidence>
<protein>
    <submittedName>
        <fullName evidence="1">Uncharacterized protein</fullName>
    </submittedName>
</protein>
<gene>
    <name evidence="1" type="ORF">SAMN06264365_108185</name>
</gene>
<dbReference type="EMBL" id="FZNR01000008">
    <property type="protein sequence ID" value="SNS00232.1"/>
    <property type="molecule type" value="Genomic_DNA"/>
</dbReference>
<keyword evidence="2" id="KW-1185">Reference proteome</keyword>
<sequence>MILAAPHRSALRHRDLSRASEFLAFQMLVNGNLVATDYRAGNVTASGKLTYRR</sequence>
<dbReference type="Proteomes" id="UP000198415">
    <property type="component" value="Unassembled WGS sequence"/>
</dbReference>
<evidence type="ECO:0000313" key="1">
    <source>
        <dbReference type="EMBL" id="SNS00232.1"/>
    </source>
</evidence>
<proteinExistence type="predicted"/>